<accession>A0AAD6VEA8</accession>
<dbReference type="CDD" id="cd12087">
    <property type="entry name" value="TM_EGFR-like"/>
    <property type="match status" value="1"/>
</dbReference>
<keyword evidence="4" id="KW-1185">Reference proteome</keyword>
<feature type="region of interest" description="Disordered" evidence="1">
    <location>
        <begin position="202"/>
        <end position="234"/>
    </location>
</feature>
<keyword evidence="2" id="KW-0472">Membrane</keyword>
<proteinExistence type="predicted"/>
<comment type="caution">
    <text evidence="3">The sequence shown here is derived from an EMBL/GenBank/DDBJ whole genome shotgun (WGS) entry which is preliminary data.</text>
</comment>
<protein>
    <submittedName>
        <fullName evidence="3">Uncharacterized protein</fullName>
    </submittedName>
</protein>
<gene>
    <name evidence="3" type="ORF">GGX14DRAFT_566544</name>
</gene>
<name>A0AAD6VEA8_9AGAR</name>
<keyword evidence="2" id="KW-1133">Transmembrane helix</keyword>
<evidence type="ECO:0000256" key="2">
    <source>
        <dbReference type="SAM" id="Phobius"/>
    </source>
</evidence>
<dbReference type="AlphaFoldDB" id="A0AAD6VEA8"/>
<feature type="region of interest" description="Disordered" evidence="1">
    <location>
        <begin position="135"/>
        <end position="183"/>
    </location>
</feature>
<dbReference type="EMBL" id="JARJCW010000032">
    <property type="protein sequence ID" value="KAJ7208846.1"/>
    <property type="molecule type" value="Genomic_DNA"/>
</dbReference>
<sequence length="461" mass="48936">MARRRIAARKANCDLLENDAGLIPCDLVADEVCHGTSSLYDRHHRYSYASARLKGLRGSSAACDACPPAPQSNITWDDYSNGIGCSGLRQQFVCASKDEAFPSWVFSMLSATPEPTTFDLAAASAFVLGPSSIPASPAPPVKPTSPDQPQTTVKTSSTETPIPTTSTTGTTSLGTTTSARSNTSALASLPSAVPFSSQGIAPLSRGPTVPPPTAASVSGGSSVLPTPTSPQQVQLPAHRNSFPVGAVAGIVIGICSMIALVVFYHCWRRRRRQAVYDVFPPPIISPSNVGAWDADTQITKAQRTKYAAHLPSATTASDAPSGTVPEAPLIPNRRHLQTESHHDAAQEKMEHDAEWVSNAHPAGITCITFPYRYHMGSAVGGLLIVLGGVGARTKASRLLKSQQEFYKSFIDVRYCPSNIVTAAAGLAIVRSAVLRTVERSHDAARARRSNPSFAYRTIFEA</sequence>
<feature type="transmembrane region" description="Helical" evidence="2">
    <location>
        <begin position="242"/>
        <end position="264"/>
    </location>
</feature>
<feature type="region of interest" description="Disordered" evidence="1">
    <location>
        <begin position="311"/>
        <end position="330"/>
    </location>
</feature>
<keyword evidence="2" id="KW-0812">Transmembrane</keyword>
<feature type="compositionally biased region" description="Low complexity" evidence="1">
    <location>
        <begin position="155"/>
        <end position="178"/>
    </location>
</feature>
<organism evidence="3 4">
    <name type="scientific">Mycena pura</name>
    <dbReference type="NCBI Taxonomy" id="153505"/>
    <lineage>
        <taxon>Eukaryota</taxon>
        <taxon>Fungi</taxon>
        <taxon>Dikarya</taxon>
        <taxon>Basidiomycota</taxon>
        <taxon>Agaricomycotina</taxon>
        <taxon>Agaricomycetes</taxon>
        <taxon>Agaricomycetidae</taxon>
        <taxon>Agaricales</taxon>
        <taxon>Marasmiineae</taxon>
        <taxon>Mycenaceae</taxon>
        <taxon>Mycena</taxon>
    </lineage>
</organism>
<evidence type="ECO:0000256" key="1">
    <source>
        <dbReference type="SAM" id="MobiDB-lite"/>
    </source>
</evidence>
<dbReference type="Proteomes" id="UP001219525">
    <property type="component" value="Unassembled WGS sequence"/>
</dbReference>
<feature type="compositionally biased region" description="Polar residues" evidence="1">
    <location>
        <begin position="215"/>
        <end position="234"/>
    </location>
</feature>
<evidence type="ECO:0000313" key="4">
    <source>
        <dbReference type="Proteomes" id="UP001219525"/>
    </source>
</evidence>
<evidence type="ECO:0000313" key="3">
    <source>
        <dbReference type="EMBL" id="KAJ7208846.1"/>
    </source>
</evidence>
<reference evidence="3" key="1">
    <citation type="submission" date="2023-03" db="EMBL/GenBank/DDBJ databases">
        <title>Massive genome expansion in bonnet fungi (Mycena s.s.) driven by repeated elements and novel gene families across ecological guilds.</title>
        <authorList>
            <consortium name="Lawrence Berkeley National Laboratory"/>
            <person name="Harder C.B."/>
            <person name="Miyauchi S."/>
            <person name="Viragh M."/>
            <person name="Kuo A."/>
            <person name="Thoen E."/>
            <person name="Andreopoulos B."/>
            <person name="Lu D."/>
            <person name="Skrede I."/>
            <person name="Drula E."/>
            <person name="Henrissat B."/>
            <person name="Morin E."/>
            <person name="Kohler A."/>
            <person name="Barry K."/>
            <person name="LaButti K."/>
            <person name="Morin E."/>
            <person name="Salamov A."/>
            <person name="Lipzen A."/>
            <person name="Mereny Z."/>
            <person name="Hegedus B."/>
            <person name="Baldrian P."/>
            <person name="Stursova M."/>
            <person name="Weitz H."/>
            <person name="Taylor A."/>
            <person name="Grigoriev I.V."/>
            <person name="Nagy L.G."/>
            <person name="Martin F."/>
            <person name="Kauserud H."/>
        </authorList>
    </citation>
    <scope>NUCLEOTIDE SEQUENCE</scope>
    <source>
        <strain evidence="3">9144</strain>
    </source>
</reference>